<evidence type="ECO:0000256" key="2">
    <source>
        <dbReference type="SAM" id="MobiDB-lite"/>
    </source>
</evidence>
<dbReference type="Proteomes" id="UP000218934">
    <property type="component" value="Unassembled WGS sequence"/>
</dbReference>
<evidence type="ECO:0000313" key="4">
    <source>
        <dbReference type="EMBL" id="PCE41850.1"/>
    </source>
</evidence>
<dbReference type="SUPFAM" id="SSF50475">
    <property type="entry name" value="FMN-binding split barrel"/>
    <property type="match status" value="1"/>
</dbReference>
<dbReference type="Pfam" id="PF01613">
    <property type="entry name" value="Flavin_Reduct"/>
    <property type="match status" value="1"/>
</dbReference>
<gene>
    <name evidence="4" type="ORF">COO09_12510</name>
</gene>
<dbReference type="KEGG" id="rdi:CMV14_14755"/>
<sequence>MSSRSAEQSSRTALTASPPAGGEAGPARFRQVLSRFASGVTVISTLDGDRIHGMTASAFMSGSLEPPLIVISIARSARIHDLIEAGGRFGVSILGLEHEKRSRHFGGQPQAGYEPEFAIHDAVPVLPDAVAWIVADVSAQYPCGDHSLFLGRVRRLAWEDSAPLLHFTGGYRALS</sequence>
<feature type="compositionally biased region" description="Polar residues" evidence="2">
    <location>
        <begin position="1"/>
        <end position="15"/>
    </location>
</feature>
<name>A0A2A4FVU7_9SPHN</name>
<dbReference type="GO" id="GO:0006208">
    <property type="term" value="P:pyrimidine nucleobase catabolic process"/>
    <property type="evidence" value="ECO:0007669"/>
    <property type="project" value="TreeGrafter"/>
</dbReference>
<feature type="domain" description="Flavin reductase like" evidence="3">
    <location>
        <begin position="33"/>
        <end position="173"/>
    </location>
</feature>
<dbReference type="PANTHER" id="PTHR30466">
    <property type="entry name" value="FLAVIN REDUCTASE"/>
    <property type="match status" value="1"/>
</dbReference>
<dbReference type="OrthoDB" id="9792858at2"/>
<organism evidence="4 5">
    <name type="scientific">Rhizorhabdus dicambivorans</name>
    <dbReference type="NCBI Taxonomy" id="1850238"/>
    <lineage>
        <taxon>Bacteria</taxon>
        <taxon>Pseudomonadati</taxon>
        <taxon>Pseudomonadota</taxon>
        <taxon>Alphaproteobacteria</taxon>
        <taxon>Sphingomonadales</taxon>
        <taxon>Sphingomonadaceae</taxon>
        <taxon>Rhizorhabdus</taxon>
    </lineage>
</organism>
<dbReference type="InterPro" id="IPR050268">
    <property type="entry name" value="NADH-dep_flavin_reductase"/>
</dbReference>
<dbReference type="Gene3D" id="2.30.110.10">
    <property type="entry name" value="Electron Transport, Fmn-binding Protein, Chain A"/>
    <property type="match status" value="1"/>
</dbReference>
<keyword evidence="1" id="KW-0560">Oxidoreductase</keyword>
<evidence type="ECO:0000256" key="1">
    <source>
        <dbReference type="ARBA" id="ARBA00023002"/>
    </source>
</evidence>
<dbReference type="EMBL" id="NWUF01000011">
    <property type="protein sequence ID" value="PCE41850.1"/>
    <property type="molecule type" value="Genomic_DNA"/>
</dbReference>
<accession>A0A2A4FVU7</accession>
<dbReference type="InterPro" id="IPR012349">
    <property type="entry name" value="Split_barrel_FMN-bd"/>
</dbReference>
<dbReference type="GO" id="GO:0010181">
    <property type="term" value="F:FMN binding"/>
    <property type="evidence" value="ECO:0007669"/>
    <property type="project" value="InterPro"/>
</dbReference>
<comment type="caution">
    <text evidence="4">The sequence shown here is derived from an EMBL/GenBank/DDBJ whole genome shotgun (WGS) entry which is preliminary data.</text>
</comment>
<protein>
    <submittedName>
        <fullName evidence="4">Flavin reductase</fullName>
    </submittedName>
</protein>
<reference evidence="4 5" key="1">
    <citation type="submission" date="2017-09" db="EMBL/GenBank/DDBJ databases">
        <title>The Catabolism of 3,6-Dichlorosalicylic acid is Initiated by the Cytochrome P450 Monooxygenase DsmABC in Rhizorhabdus dicambivorans Ndbn-20.</title>
        <authorList>
            <person name="Na L."/>
        </authorList>
    </citation>
    <scope>NUCLEOTIDE SEQUENCE [LARGE SCALE GENOMIC DNA]</scope>
    <source>
        <strain evidence="4 5">Ndbn-20m</strain>
    </source>
</reference>
<proteinExistence type="predicted"/>
<dbReference type="AlphaFoldDB" id="A0A2A4FVU7"/>
<evidence type="ECO:0000259" key="3">
    <source>
        <dbReference type="SMART" id="SM00903"/>
    </source>
</evidence>
<feature type="region of interest" description="Disordered" evidence="2">
    <location>
        <begin position="1"/>
        <end position="25"/>
    </location>
</feature>
<dbReference type="SMART" id="SM00903">
    <property type="entry name" value="Flavin_Reduct"/>
    <property type="match status" value="1"/>
</dbReference>
<dbReference type="InterPro" id="IPR002563">
    <property type="entry name" value="Flavin_Rdtase-like_dom"/>
</dbReference>
<dbReference type="PANTHER" id="PTHR30466:SF1">
    <property type="entry name" value="FMN REDUCTASE (NADH) RUTF"/>
    <property type="match status" value="1"/>
</dbReference>
<keyword evidence="5" id="KW-1185">Reference proteome</keyword>
<dbReference type="GO" id="GO:0042602">
    <property type="term" value="F:riboflavin reductase (NADPH) activity"/>
    <property type="evidence" value="ECO:0007669"/>
    <property type="project" value="TreeGrafter"/>
</dbReference>
<evidence type="ECO:0000313" key="5">
    <source>
        <dbReference type="Proteomes" id="UP000218934"/>
    </source>
</evidence>